<dbReference type="OMA" id="NYLMFDH"/>
<dbReference type="InterPro" id="IPR012677">
    <property type="entry name" value="Nucleotide-bd_a/b_plait_sf"/>
</dbReference>
<organism evidence="7 8">
    <name type="scientific">Dermatophagoides pteronyssinus</name>
    <name type="common">European house dust mite</name>
    <dbReference type="NCBI Taxonomy" id="6956"/>
    <lineage>
        <taxon>Eukaryota</taxon>
        <taxon>Metazoa</taxon>
        <taxon>Ecdysozoa</taxon>
        <taxon>Arthropoda</taxon>
        <taxon>Chelicerata</taxon>
        <taxon>Arachnida</taxon>
        <taxon>Acari</taxon>
        <taxon>Acariformes</taxon>
        <taxon>Sarcoptiformes</taxon>
        <taxon>Astigmata</taxon>
        <taxon>Psoroptidia</taxon>
        <taxon>Analgoidea</taxon>
        <taxon>Pyroglyphidae</taxon>
        <taxon>Dermatophagoidinae</taxon>
        <taxon>Dermatophagoides</taxon>
    </lineage>
</organism>
<evidence type="ECO:0000313" key="7">
    <source>
        <dbReference type="Proteomes" id="UP000515146"/>
    </source>
</evidence>
<feature type="region of interest" description="Disordered" evidence="5">
    <location>
        <begin position="22"/>
        <end position="60"/>
    </location>
</feature>
<dbReference type="GO" id="GO:0003723">
    <property type="term" value="F:RNA binding"/>
    <property type="evidence" value="ECO:0007669"/>
    <property type="project" value="UniProtKB-UniRule"/>
</dbReference>
<dbReference type="KEGG" id="dpte:113795585"/>
<dbReference type="Gene3D" id="3.30.70.330">
    <property type="match status" value="1"/>
</dbReference>
<protein>
    <submittedName>
        <fullName evidence="8">MKI67 FHA domain-interacting nucleolar phosphoprotein-like</fullName>
    </submittedName>
</protein>
<dbReference type="Pfam" id="PF00076">
    <property type="entry name" value="RRM_1"/>
    <property type="match status" value="1"/>
</dbReference>
<keyword evidence="3" id="KW-0539">Nucleus</keyword>
<dbReference type="RefSeq" id="XP_027201583.1">
    <property type="nucleotide sequence ID" value="XM_027345782.1"/>
</dbReference>
<dbReference type="PROSITE" id="PS50102">
    <property type="entry name" value="RRM"/>
    <property type="match status" value="1"/>
</dbReference>
<dbReference type="SMART" id="SM00360">
    <property type="entry name" value="RRM"/>
    <property type="match status" value="1"/>
</dbReference>
<feature type="compositionally biased region" description="Polar residues" evidence="5">
    <location>
        <begin position="41"/>
        <end position="58"/>
    </location>
</feature>
<comment type="subcellular location">
    <subcellularLocation>
        <location evidence="1">Nucleus</location>
        <location evidence="1">Nucleolus</location>
    </subcellularLocation>
</comment>
<feature type="domain" description="RRM" evidence="6">
    <location>
        <begin position="64"/>
        <end position="147"/>
    </location>
</feature>
<evidence type="ECO:0000259" key="6">
    <source>
        <dbReference type="PROSITE" id="PS50102"/>
    </source>
</evidence>
<dbReference type="Proteomes" id="UP000515146">
    <property type="component" value="Unplaced"/>
</dbReference>
<evidence type="ECO:0000256" key="3">
    <source>
        <dbReference type="ARBA" id="ARBA00023242"/>
    </source>
</evidence>
<evidence type="ECO:0000313" key="8">
    <source>
        <dbReference type="RefSeq" id="XP_027201583.1"/>
    </source>
</evidence>
<dbReference type="FunCoup" id="A0A6P6Y822">
    <property type="interactions" value="1001"/>
</dbReference>
<accession>A0A6P6Y822</accession>
<dbReference type="InterPro" id="IPR035979">
    <property type="entry name" value="RBD_domain_sf"/>
</dbReference>
<evidence type="ECO:0000256" key="2">
    <source>
        <dbReference type="ARBA" id="ARBA00022884"/>
    </source>
</evidence>
<name>A0A6P6Y822_DERPT</name>
<proteinExistence type="predicted"/>
<dbReference type="SUPFAM" id="SSF54928">
    <property type="entry name" value="RNA-binding domain, RBD"/>
    <property type="match status" value="1"/>
</dbReference>
<dbReference type="PANTHER" id="PTHR46754">
    <property type="entry name" value="MKI67 FHA DOMAIN-INTERACTING NUCLEOLAR PHOSPHOPROTEIN"/>
    <property type="match status" value="1"/>
</dbReference>
<keyword evidence="2 4" id="KW-0694">RNA-binding</keyword>
<evidence type="ECO:0000256" key="5">
    <source>
        <dbReference type="SAM" id="MobiDB-lite"/>
    </source>
</evidence>
<reference evidence="8" key="1">
    <citation type="submission" date="2025-08" db="UniProtKB">
        <authorList>
            <consortium name="RefSeq"/>
        </authorList>
    </citation>
    <scope>IDENTIFICATION</scope>
    <source>
        <strain evidence="8">Airmid</strain>
    </source>
</reference>
<dbReference type="GO" id="GO:0005730">
    <property type="term" value="C:nucleolus"/>
    <property type="evidence" value="ECO:0007669"/>
    <property type="project" value="UniProtKB-SubCell"/>
</dbReference>
<dbReference type="InterPro" id="IPR000504">
    <property type="entry name" value="RRM_dom"/>
</dbReference>
<evidence type="ECO:0000256" key="1">
    <source>
        <dbReference type="ARBA" id="ARBA00004604"/>
    </source>
</evidence>
<dbReference type="InParanoid" id="A0A6P6Y822"/>
<dbReference type="CDD" id="cd12307">
    <property type="entry name" value="RRM_NIFK_like"/>
    <property type="match status" value="1"/>
</dbReference>
<evidence type="ECO:0000256" key="4">
    <source>
        <dbReference type="PROSITE-ProRule" id="PRU00176"/>
    </source>
</evidence>
<keyword evidence="7" id="KW-1185">Reference proteome</keyword>
<gene>
    <name evidence="8" type="primary">LOC113795585</name>
</gene>
<sequence length="288" mass="33696">MFNLNKSLAKLQSFLKENDLQKKQVDSSLPTKTTVQKKIRSNGFSNKRTKNNPATSNGTEERRGVLMIKNFPHGFYEQQMYEYFSQFGEVTRLKIMRSRKTGKPKNYGFIEFRFEDVAEIAAQTMDNYLMFDRIVKCRMLPLEKVNANIFKNWNRPFVSSVEKHRLTHNQPKTTRQELRMVQRQLRRIGKMNNLLAENGIEFETVIINRPTDLELAIDNNDKTDVDNVQTQSIKSKSKHKLSQSSTTDSMPIEMIRMIRPKTACLSTLLKRKRLINAKFMKMKAGFRV</sequence>
<dbReference type="AlphaFoldDB" id="A0A6P6Y822"/>
<dbReference type="OrthoDB" id="21467at2759"/>
<feature type="region of interest" description="Disordered" evidence="5">
    <location>
        <begin position="227"/>
        <end position="248"/>
    </location>
</feature>